<feature type="transmembrane region" description="Helical" evidence="1">
    <location>
        <begin position="265"/>
        <end position="287"/>
    </location>
</feature>
<evidence type="ECO:0000256" key="1">
    <source>
        <dbReference type="SAM" id="Phobius"/>
    </source>
</evidence>
<dbReference type="EMBL" id="SRYX01000024">
    <property type="protein sequence ID" value="TGY36960.1"/>
    <property type="molecule type" value="Genomic_DNA"/>
</dbReference>
<organism evidence="2 3">
    <name type="scientific">Bacteroides caecimuris</name>
    <dbReference type="NCBI Taxonomy" id="1796613"/>
    <lineage>
        <taxon>Bacteria</taxon>
        <taxon>Pseudomonadati</taxon>
        <taxon>Bacteroidota</taxon>
        <taxon>Bacteroidia</taxon>
        <taxon>Bacteroidales</taxon>
        <taxon>Bacteroidaceae</taxon>
        <taxon>Bacteroides</taxon>
    </lineage>
</organism>
<dbReference type="Proteomes" id="UP000309566">
    <property type="component" value="Unassembled WGS sequence"/>
</dbReference>
<keyword evidence="1" id="KW-0472">Membrane</keyword>
<accession>A0A4V3RJR6</accession>
<name>A0A4V3RJR6_9BACE</name>
<reference evidence="2 3" key="1">
    <citation type="submission" date="2019-04" db="EMBL/GenBank/DDBJ databases">
        <title>Microbes associate with the intestines of laboratory mice.</title>
        <authorList>
            <person name="Navarre W."/>
            <person name="Wong E."/>
            <person name="Huang K."/>
            <person name="Tropini C."/>
            <person name="Ng K."/>
            <person name="Yu B."/>
        </authorList>
    </citation>
    <scope>NUCLEOTIDE SEQUENCE [LARGE SCALE GENOMIC DNA]</scope>
    <source>
        <strain evidence="2 3">NM63_1-25</strain>
    </source>
</reference>
<keyword evidence="1" id="KW-0812">Transmembrane</keyword>
<proteinExistence type="predicted"/>
<evidence type="ECO:0000313" key="2">
    <source>
        <dbReference type="EMBL" id="TGY36960.1"/>
    </source>
</evidence>
<gene>
    <name evidence="2" type="ORF">E5353_08235</name>
</gene>
<keyword evidence="1" id="KW-1133">Transmembrane helix</keyword>
<dbReference type="RefSeq" id="WP_135999498.1">
    <property type="nucleotide sequence ID" value="NZ_SRYX01000024.1"/>
</dbReference>
<protein>
    <submittedName>
        <fullName evidence="2">Uncharacterized protein</fullName>
    </submittedName>
</protein>
<comment type="caution">
    <text evidence="2">The sequence shown here is derived from an EMBL/GenBank/DDBJ whole genome shotgun (WGS) entry which is preliminary data.</text>
</comment>
<feature type="transmembrane region" description="Helical" evidence="1">
    <location>
        <begin position="15"/>
        <end position="35"/>
    </location>
</feature>
<dbReference type="AlphaFoldDB" id="A0A4V3RJR6"/>
<dbReference type="PROSITE" id="PS51257">
    <property type="entry name" value="PROKAR_LIPOPROTEIN"/>
    <property type="match status" value="1"/>
</dbReference>
<evidence type="ECO:0000313" key="3">
    <source>
        <dbReference type="Proteomes" id="UP000309566"/>
    </source>
</evidence>
<sequence length="292" mass="33797">MDSLNQKIYLEKRGLRLIGGVLILFIFWIACGIPTNTHTFFYRSVINDKVTNDISVTEGYLAQIKDNTVTETRIQLKCAEVKNKVDVKLGELKAEIENDANPGFGPKAKEILRDFAEILGVAKIEPLTYRGISVQDRQKLYDAYRSKIYILLESRQMNIIKEMTPPNKNHQKQADKDYKNLELVKKYIEEGTLDLNDADDIKTICNKLNAGYSTIRTYKQFVDFKNEEDEITYTSSNAITKVKRMISVFDVWEDFFNGEYKGHGFFFWVLISILVDVAAFIFFDIAFKKRED</sequence>